<keyword evidence="3" id="KW-1185">Reference proteome</keyword>
<dbReference type="HOGENOM" id="CLU_128301_0_0_1"/>
<dbReference type="RefSeq" id="XP_013273815.1">
    <property type="nucleotide sequence ID" value="XM_013418361.1"/>
</dbReference>
<evidence type="ECO:0000256" key="1">
    <source>
        <dbReference type="SAM" id="MobiDB-lite"/>
    </source>
</evidence>
<dbReference type="AlphaFoldDB" id="A0A0D2ILP3"/>
<gene>
    <name evidence="2" type="ORF">Z518_04655</name>
</gene>
<name>A0A0D2ILP3_9EURO</name>
<organism evidence="2 3">
    <name type="scientific">Rhinocladiella mackenziei CBS 650.93</name>
    <dbReference type="NCBI Taxonomy" id="1442369"/>
    <lineage>
        <taxon>Eukaryota</taxon>
        <taxon>Fungi</taxon>
        <taxon>Dikarya</taxon>
        <taxon>Ascomycota</taxon>
        <taxon>Pezizomycotina</taxon>
        <taxon>Eurotiomycetes</taxon>
        <taxon>Chaetothyriomycetidae</taxon>
        <taxon>Chaetothyriales</taxon>
        <taxon>Herpotrichiellaceae</taxon>
        <taxon>Rhinocladiella</taxon>
    </lineage>
</organism>
<sequence length="182" mass="20163">MTEYRSILDEAVQVRLTTSLHLRLGHLTGKLGNVAKSSRQDSRRTSYSFEPQVVGREVRGRRFRTGIGGVGNISSTNKLGERPEAEDMACLMCDIQAPGIVLVEGSAHTGRGVGSNTYQPTDAEIEEARMNNENMRRQSITSINQRRESPAASLPSNTWASRRTSVADSMKDFIMGRRTSKF</sequence>
<reference evidence="2 3" key="1">
    <citation type="submission" date="2015-01" db="EMBL/GenBank/DDBJ databases">
        <title>The Genome Sequence of Rhinocladiella mackenzie CBS 650.93.</title>
        <authorList>
            <consortium name="The Broad Institute Genomics Platform"/>
            <person name="Cuomo C."/>
            <person name="de Hoog S."/>
            <person name="Gorbushina A."/>
            <person name="Stielow B."/>
            <person name="Teixiera M."/>
            <person name="Abouelleil A."/>
            <person name="Chapman S.B."/>
            <person name="Priest M."/>
            <person name="Young S.K."/>
            <person name="Wortman J."/>
            <person name="Nusbaum C."/>
            <person name="Birren B."/>
        </authorList>
    </citation>
    <scope>NUCLEOTIDE SEQUENCE [LARGE SCALE GENOMIC DNA]</scope>
    <source>
        <strain evidence="2 3">CBS 650.93</strain>
    </source>
</reference>
<dbReference type="OrthoDB" id="3063476at2759"/>
<protein>
    <submittedName>
        <fullName evidence="2">Rhinocladiella mackenziei CBS 650.93 unplaced genomic scaffold supercont1.3, whole genome shotgun sequence</fullName>
    </submittedName>
</protein>
<evidence type="ECO:0000313" key="3">
    <source>
        <dbReference type="Proteomes" id="UP000053617"/>
    </source>
</evidence>
<proteinExistence type="predicted"/>
<dbReference type="VEuPathDB" id="FungiDB:Z518_04655"/>
<feature type="region of interest" description="Disordered" evidence="1">
    <location>
        <begin position="142"/>
        <end position="163"/>
    </location>
</feature>
<evidence type="ECO:0000313" key="2">
    <source>
        <dbReference type="EMBL" id="KIX06679.1"/>
    </source>
</evidence>
<dbReference type="EMBL" id="KN847477">
    <property type="protein sequence ID" value="KIX06679.1"/>
    <property type="molecule type" value="Genomic_DNA"/>
</dbReference>
<dbReference type="GeneID" id="25292726"/>
<feature type="compositionally biased region" description="Polar residues" evidence="1">
    <location>
        <begin position="154"/>
        <end position="163"/>
    </location>
</feature>
<accession>A0A0D2ILP3</accession>
<dbReference type="Proteomes" id="UP000053617">
    <property type="component" value="Unassembled WGS sequence"/>
</dbReference>